<evidence type="ECO:0000256" key="1">
    <source>
        <dbReference type="ARBA" id="ARBA00001933"/>
    </source>
</evidence>
<dbReference type="FunFam" id="3.40.640.10:FF:000129">
    <property type="entry name" value="Alanine aminotransferase 2"/>
    <property type="match status" value="1"/>
</dbReference>
<evidence type="ECO:0000256" key="8">
    <source>
        <dbReference type="ARBA" id="ARBA00026106"/>
    </source>
</evidence>
<protein>
    <recommendedName>
        <fullName evidence="8">alanine transaminase</fullName>
        <ecNumber evidence="8">2.6.1.2</ecNumber>
    </recommendedName>
</protein>
<keyword evidence="4" id="KW-0808">Transferase</keyword>
<evidence type="ECO:0000256" key="9">
    <source>
        <dbReference type="ARBA" id="ARBA00047412"/>
    </source>
</evidence>
<dbReference type="EC" id="2.6.1.2" evidence="8"/>
<feature type="domain" description="Aminotransferase class I/classII large" evidence="10">
    <location>
        <begin position="131"/>
        <end position="513"/>
    </location>
</feature>
<dbReference type="Gene3D" id="1.10.287.1970">
    <property type="match status" value="1"/>
</dbReference>
<keyword evidence="5" id="KW-0663">Pyridoxal phosphate</keyword>
<reference evidence="11" key="3">
    <citation type="submission" date="2025-08" db="UniProtKB">
        <authorList>
            <consortium name="Ensembl"/>
        </authorList>
    </citation>
    <scope>IDENTIFICATION</scope>
    <source>
        <strain evidence="11">HNI</strain>
    </source>
</reference>
<dbReference type="GO" id="GO:0004021">
    <property type="term" value="F:L-alanine:2-oxoglutarate aminotransferase activity"/>
    <property type="evidence" value="ECO:0007669"/>
    <property type="project" value="UniProtKB-EC"/>
</dbReference>
<dbReference type="InterPro" id="IPR004839">
    <property type="entry name" value="Aminotransferase_I/II_large"/>
</dbReference>
<evidence type="ECO:0000313" key="11">
    <source>
        <dbReference type="Ensembl" id="ENSORLP00020009044.1"/>
    </source>
</evidence>
<dbReference type="InterPro" id="IPR015424">
    <property type="entry name" value="PyrdxlP-dep_Trfase"/>
</dbReference>
<accession>A0A3P9KL09</accession>
<comment type="cofactor">
    <cofactor evidence="1">
        <name>pyridoxal 5'-phosphate</name>
        <dbReference type="ChEBI" id="CHEBI:597326"/>
    </cofactor>
</comment>
<dbReference type="InterPro" id="IPR045088">
    <property type="entry name" value="ALAT1/2-like"/>
</dbReference>
<organism evidence="11 12">
    <name type="scientific">Oryzias latipes</name>
    <name type="common">Japanese rice fish</name>
    <name type="synonym">Japanese killifish</name>
    <dbReference type="NCBI Taxonomy" id="8090"/>
    <lineage>
        <taxon>Eukaryota</taxon>
        <taxon>Metazoa</taxon>
        <taxon>Chordata</taxon>
        <taxon>Craniata</taxon>
        <taxon>Vertebrata</taxon>
        <taxon>Euteleostomi</taxon>
        <taxon>Actinopterygii</taxon>
        <taxon>Neopterygii</taxon>
        <taxon>Teleostei</taxon>
        <taxon>Neoteleostei</taxon>
        <taxon>Acanthomorphata</taxon>
        <taxon>Ovalentaria</taxon>
        <taxon>Atherinomorphae</taxon>
        <taxon>Beloniformes</taxon>
        <taxon>Adrianichthyidae</taxon>
        <taxon>Oryziinae</taxon>
        <taxon>Oryzias</taxon>
    </lineage>
</organism>
<proteinExistence type="inferred from homology"/>
<dbReference type="Ensembl" id="ENSORLT00020000146.1">
    <property type="protein sequence ID" value="ENSORLP00020009044.1"/>
    <property type="gene ID" value="ENSORLG00020010156.1"/>
</dbReference>
<comment type="pathway">
    <text evidence="6">Amino-acid degradation; L-alanine degradation via transaminase pathway; pyruvate from L-alanine: step 1/1.</text>
</comment>
<dbReference type="Gene3D" id="3.90.1150.10">
    <property type="entry name" value="Aspartate Aminotransferase, domain 1"/>
    <property type="match status" value="1"/>
</dbReference>
<reference key="1">
    <citation type="journal article" date="2007" name="Nature">
        <title>The medaka draft genome and insights into vertebrate genome evolution.</title>
        <authorList>
            <person name="Kasahara M."/>
            <person name="Naruse K."/>
            <person name="Sasaki S."/>
            <person name="Nakatani Y."/>
            <person name="Qu W."/>
            <person name="Ahsan B."/>
            <person name="Yamada T."/>
            <person name="Nagayasu Y."/>
            <person name="Doi K."/>
            <person name="Kasai Y."/>
            <person name="Jindo T."/>
            <person name="Kobayashi D."/>
            <person name="Shimada A."/>
            <person name="Toyoda A."/>
            <person name="Kuroki Y."/>
            <person name="Fujiyama A."/>
            <person name="Sasaki T."/>
            <person name="Shimizu A."/>
            <person name="Asakawa S."/>
            <person name="Shimizu N."/>
            <person name="Hashimoto S."/>
            <person name="Yang J."/>
            <person name="Lee Y."/>
            <person name="Matsushima K."/>
            <person name="Sugano S."/>
            <person name="Sakaizumi M."/>
            <person name="Narita T."/>
            <person name="Ohishi K."/>
            <person name="Haga S."/>
            <person name="Ohta F."/>
            <person name="Nomoto H."/>
            <person name="Nogata K."/>
            <person name="Morishita T."/>
            <person name="Endo T."/>
            <person name="Shin-I T."/>
            <person name="Takeda H."/>
            <person name="Morishita S."/>
            <person name="Kohara Y."/>
        </authorList>
    </citation>
    <scope>NUCLEOTIDE SEQUENCE [LARGE SCALE GENOMIC DNA]</scope>
    <source>
        <strain>Hd-rR</strain>
    </source>
</reference>
<evidence type="ECO:0000313" key="12">
    <source>
        <dbReference type="Proteomes" id="UP000265180"/>
    </source>
</evidence>
<dbReference type="Proteomes" id="UP000265180">
    <property type="component" value="Chromosome 17"/>
</dbReference>
<comment type="catalytic activity">
    <reaction evidence="9">
        <text>L-alanine + 2-oxoglutarate = pyruvate + L-glutamate</text>
        <dbReference type="Rhea" id="RHEA:19453"/>
        <dbReference type="ChEBI" id="CHEBI:15361"/>
        <dbReference type="ChEBI" id="CHEBI:16810"/>
        <dbReference type="ChEBI" id="CHEBI:29985"/>
        <dbReference type="ChEBI" id="CHEBI:57972"/>
        <dbReference type="EC" id="2.6.1.2"/>
    </reaction>
</comment>
<reference evidence="11 12" key="2">
    <citation type="submission" date="2017-04" db="EMBL/GenBank/DDBJ databases">
        <title>CpG methylation of centromeres and impact of large insertions on vertebrate speciation.</title>
        <authorList>
            <person name="Ichikawa K."/>
            <person name="Yoshimura J."/>
            <person name="Morishita S."/>
        </authorList>
    </citation>
    <scope>NUCLEOTIDE SEQUENCE</scope>
    <source>
        <strain evidence="11 12">HNI</strain>
    </source>
</reference>
<dbReference type="UniPathway" id="UPA00528">
    <property type="reaction ID" value="UER00586"/>
</dbReference>
<dbReference type="Gene3D" id="3.40.640.10">
    <property type="entry name" value="Type I PLP-dependent aspartate aminotransferase-like (Major domain)"/>
    <property type="match status" value="1"/>
</dbReference>
<evidence type="ECO:0000256" key="7">
    <source>
        <dbReference type="ARBA" id="ARBA00025785"/>
    </source>
</evidence>
<dbReference type="GO" id="GO:0030170">
    <property type="term" value="F:pyridoxal phosphate binding"/>
    <property type="evidence" value="ECO:0007669"/>
    <property type="project" value="InterPro"/>
</dbReference>
<evidence type="ECO:0000259" key="10">
    <source>
        <dbReference type="Pfam" id="PF00155"/>
    </source>
</evidence>
<dbReference type="GO" id="GO:0042853">
    <property type="term" value="P:L-alanine catabolic process"/>
    <property type="evidence" value="ECO:0007669"/>
    <property type="project" value="UniProtKB-UniPathway"/>
</dbReference>
<evidence type="ECO:0000256" key="5">
    <source>
        <dbReference type="ARBA" id="ARBA00022898"/>
    </source>
</evidence>
<dbReference type="Pfam" id="PF00155">
    <property type="entry name" value="Aminotran_1_2"/>
    <property type="match status" value="1"/>
</dbReference>
<evidence type="ECO:0000256" key="4">
    <source>
        <dbReference type="ARBA" id="ARBA00022679"/>
    </source>
</evidence>
<dbReference type="CDD" id="cd00609">
    <property type="entry name" value="AAT_like"/>
    <property type="match status" value="1"/>
</dbReference>
<evidence type="ECO:0000256" key="2">
    <source>
        <dbReference type="ARBA" id="ARBA00011738"/>
    </source>
</evidence>
<dbReference type="PANTHER" id="PTHR11751:SF469">
    <property type="entry name" value="ALANINE TRANSAMINASE"/>
    <property type="match status" value="1"/>
</dbReference>
<evidence type="ECO:0000256" key="6">
    <source>
        <dbReference type="ARBA" id="ARBA00025708"/>
    </source>
</evidence>
<name>A0A3P9KL09_ORYLA</name>
<dbReference type="FunFam" id="1.10.287.1970:FF:000003">
    <property type="entry name" value="Uncharacterized protein"/>
    <property type="match status" value="1"/>
</dbReference>
<reference evidence="11" key="4">
    <citation type="submission" date="2025-09" db="UniProtKB">
        <authorList>
            <consortium name="Ensembl"/>
        </authorList>
    </citation>
    <scope>IDENTIFICATION</scope>
    <source>
        <strain evidence="11">HNI</strain>
    </source>
</reference>
<evidence type="ECO:0000256" key="3">
    <source>
        <dbReference type="ARBA" id="ARBA00022576"/>
    </source>
</evidence>
<comment type="similarity">
    <text evidence="7">Belongs to the class-I pyridoxal-phosphate-dependent aminotransferase family. Alanine aminotransferase subfamily.</text>
</comment>
<comment type="subunit">
    <text evidence="2">Homodimer.</text>
</comment>
<keyword evidence="3" id="KW-0032">Aminotransferase</keyword>
<dbReference type="InterPro" id="IPR015422">
    <property type="entry name" value="PyrdxlP-dep_Trfase_small"/>
</dbReference>
<dbReference type="FunFam" id="3.90.1150.10:FF:000140">
    <property type="entry name" value="alanine aminotransferase 1"/>
    <property type="match status" value="1"/>
</dbReference>
<dbReference type="AlphaFoldDB" id="A0A3P9KL09"/>
<sequence length="525" mass="57779">MLSLTTLRFPLVSLRASRNSPARLGSMLSCRRRASLPAPGRHKGRIPEWDTETRTDMRTVVQQAVSGGPLHTAFWEDEAEIGAGVKKPFKEVIDVSWGDPHRGGVKPLTFVRQVKVLAACLYPQLMNGEKLPVDVRQRAQKLLDGCAGWSVGSYSATGGLPEIVQRVSEFISRRDGGVPSNPENIFLCCGSQWALTRILNVLVNAEAPYPTGVLTPAPCYSTTTLSIEGLGGVVVPYYLSEERGWELQVEELHRALESCKGACHPIALYVINPGNPAGQVQSRKSMQEVIRFASEKRLFLLADEVYQGCIYGEKEFVSYKRVLSEMGPPLSDTVELASFHSASKGFMGECGLRGGYVELVNLDPAVKKHIYTLFCADSSPPVLGQIALDLMTNPPQPGDPSYLLYYQTQHIRSTVVKNVKKACEVINSLQGFSCQAVEGGAFAFPRIHLPAKAIQKAKEAGMQPDTFYCLRLLEEAGVLASPGSDYGQEEGTFHIRFCILLPHDVLGELLRRLSDFHTQFMKDFS</sequence>
<dbReference type="InterPro" id="IPR015421">
    <property type="entry name" value="PyrdxlP-dep_Trfase_major"/>
</dbReference>
<dbReference type="SUPFAM" id="SSF53383">
    <property type="entry name" value="PLP-dependent transferases"/>
    <property type="match status" value="1"/>
</dbReference>
<dbReference type="PANTHER" id="PTHR11751">
    <property type="entry name" value="ALANINE AMINOTRANSFERASE"/>
    <property type="match status" value="1"/>
</dbReference>